<keyword evidence="2" id="KW-1185">Reference proteome</keyword>
<organism evidence="1 2">
    <name type="scientific">Trichomalopsis sarcophagae</name>
    <dbReference type="NCBI Taxonomy" id="543379"/>
    <lineage>
        <taxon>Eukaryota</taxon>
        <taxon>Metazoa</taxon>
        <taxon>Ecdysozoa</taxon>
        <taxon>Arthropoda</taxon>
        <taxon>Hexapoda</taxon>
        <taxon>Insecta</taxon>
        <taxon>Pterygota</taxon>
        <taxon>Neoptera</taxon>
        <taxon>Endopterygota</taxon>
        <taxon>Hymenoptera</taxon>
        <taxon>Apocrita</taxon>
        <taxon>Proctotrupomorpha</taxon>
        <taxon>Chalcidoidea</taxon>
        <taxon>Pteromalidae</taxon>
        <taxon>Pteromalinae</taxon>
        <taxon>Trichomalopsis</taxon>
    </lineage>
</organism>
<proteinExistence type="predicted"/>
<sequence>MTIKVTKDVVFVRFLRLYCTGCDEHIGSTSAEKHIMTEHSVLQILLCEMCQEFYGDAIFIHSLVTAKFNLSNFGTM</sequence>
<dbReference type="STRING" id="543379.A0A232EMC2"/>
<name>A0A232EMC2_9HYME</name>
<evidence type="ECO:0000313" key="1">
    <source>
        <dbReference type="EMBL" id="OXU19452.1"/>
    </source>
</evidence>
<evidence type="ECO:0000313" key="2">
    <source>
        <dbReference type="Proteomes" id="UP000215335"/>
    </source>
</evidence>
<dbReference type="EMBL" id="NNAY01003413">
    <property type="protein sequence ID" value="OXU19452.1"/>
    <property type="molecule type" value="Genomic_DNA"/>
</dbReference>
<protein>
    <submittedName>
        <fullName evidence="1">Uncharacterized protein</fullName>
    </submittedName>
</protein>
<comment type="caution">
    <text evidence="1">The sequence shown here is derived from an EMBL/GenBank/DDBJ whole genome shotgun (WGS) entry which is preliminary data.</text>
</comment>
<accession>A0A232EMC2</accession>
<dbReference type="Proteomes" id="UP000215335">
    <property type="component" value="Unassembled WGS sequence"/>
</dbReference>
<dbReference type="AlphaFoldDB" id="A0A232EMC2"/>
<gene>
    <name evidence="1" type="ORF">TSAR_014365</name>
</gene>
<reference evidence="1 2" key="1">
    <citation type="journal article" date="2017" name="Curr. Biol.">
        <title>The Evolution of Venom by Co-option of Single-Copy Genes.</title>
        <authorList>
            <person name="Martinson E.O."/>
            <person name="Mrinalini"/>
            <person name="Kelkar Y.D."/>
            <person name="Chang C.H."/>
            <person name="Werren J.H."/>
        </authorList>
    </citation>
    <scope>NUCLEOTIDE SEQUENCE [LARGE SCALE GENOMIC DNA]</scope>
    <source>
        <strain evidence="1 2">Alberta</strain>
        <tissue evidence="1">Whole body</tissue>
    </source>
</reference>